<feature type="compositionally biased region" description="Low complexity" evidence="6">
    <location>
        <begin position="156"/>
        <end position="173"/>
    </location>
</feature>
<dbReference type="GO" id="GO:0016036">
    <property type="term" value="P:cellular response to phosphate starvation"/>
    <property type="evidence" value="ECO:0007669"/>
    <property type="project" value="TreeGrafter"/>
</dbReference>
<dbReference type="PROSITE" id="PS51382">
    <property type="entry name" value="SPX"/>
    <property type="match status" value="1"/>
</dbReference>
<evidence type="ECO:0000259" key="9">
    <source>
        <dbReference type="PROSITE" id="PS51382"/>
    </source>
</evidence>
<evidence type="ECO:0000256" key="1">
    <source>
        <dbReference type="ARBA" id="ARBA00004141"/>
    </source>
</evidence>
<dbReference type="Proteomes" id="UP000054350">
    <property type="component" value="Unassembled WGS sequence"/>
</dbReference>
<evidence type="ECO:0000313" key="10">
    <source>
        <dbReference type="EMBL" id="KNE54738.1"/>
    </source>
</evidence>
<dbReference type="GO" id="GO:0006817">
    <property type="term" value="P:phosphate ion transport"/>
    <property type="evidence" value="ECO:0007669"/>
    <property type="project" value="TreeGrafter"/>
</dbReference>
<dbReference type="CDD" id="cd14475">
    <property type="entry name" value="SPX_SYG1_like"/>
    <property type="match status" value="1"/>
</dbReference>
<keyword evidence="11" id="KW-1185">Reference proteome</keyword>
<feature type="domain" description="EXS" evidence="8">
    <location>
        <begin position="531"/>
        <end position="833"/>
    </location>
</feature>
<sequence length="833" mass="93789">MKFAKTILHKKTPEWADKYIDYKRLKKIISRRCALTTVVDGPGVTGGGVARLATPVHSGSGSGHDDEDNDDDDDHHPPCTVGGSPRRDSNRAALFVRDAGSQSPPLHRSAMPHSVSMPVTNADRRARRPFLHEDSSVSAGSVGDMASGERARSLSRDQPQPGSSSPRSRNGNGLLPLGADTVFARELQAELTKVCKFVDELEHEASLQKLRLQRIVQNGTTYDYDKRKLKTAFLQHYRYLELIKGFKTINRQGFLKIVKKYDKASGHHTLDYFTRNGLRATTLDHEEGIAELMADCVHQFSERFTQGQRRAALAFLRGPTSTPGDYHESPTYHAASAFNGCCLGAGVVLLIQSYLRHPPATDDQWLMEAAYLAMLAMMVASAMGQFVFDRVRINHHLILDYETPTQYLSWLQLLNFPCALLLVWAACRAAWGRVEELIIVQAVSLVVVFALPTALFHGEFRWWLVKRIGRIFAAPFFSVKFPDVFIADLMTSLSFSFGVVPLWGCTLHRWAAGAVADVDDDDHDSAPALCSKSSSVVALRLVFALSPYWIRILQCARRCHDSRAWAPQIYNLVKYLLQSVFLILAAFKLKSGTVWTLTCLVGTAASLYAYAWDVYMDWGLVRVIPVASRRPEPPIAPPDHPLDRLHRGPPLDADDTNPVHSDHDDHDDHDPIKSPGLASPHDPDSPASDHEHHDDEHESADALGEGPVRTSRFWWHAAVVPTAWLNRRRDAWWPVRAAAAWVVALWHRTLVLRHNRLFFSTRFYAVVVVVNLFARFSWTVTLIWPTMPARMVIAQAGIELTRRFLWMLLRLDNEQRHNCERLRATRESRLLVS</sequence>
<feature type="region of interest" description="Disordered" evidence="6">
    <location>
        <begin position="44"/>
        <end position="89"/>
    </location>
</feature>
<protein>
    <recommendedName>
        <fullName evidence="12">SPX domain-containing protein</fullName>
    </recommendedName>
</protein>
<keyword evidence="4 7" id="KW-1133">Transmembrane helix</keyword>
<proteinExistence type="inferred from homology"/>
<dbReference type="Pfam" id="PF03105">
    <property type="entry name" value="SPX"/>
    <property type="match status" value="1"/>
</dbReference>
<dbReference type="EMBL" id="GG745328">
    <property type="protein sequence ID" value="KNE54738.1"/>
    <property type="molecule type" value="Genomic_DNA"/>
</dbReference>
<reference evidence="11" key="2">
    <citation type="submission" date="2009-11" db="EMBL/GenBank/DDBJ databases">
        <title>The Genome Sequence of Allomyces macrogynus strain ATCC 38327.</title>
        <authorList>
            <consortium name="The Broad Institute Genome Sequencing Platform"/>
            <person name="Russ C."/>
            <person name="Cuomo C."/>
            <person name="Shea T."/>
            <person name="Young S.K."/>
            <person name="Zeng Q."/>
            <person name="Koehrsen M."/>
            <person name="Haas B."/>
            <person name="Borodovsky M."/>
            <person name="Guigo R."/>
            <person name="Alvarado L."/>
            <person name="Berlin A."/>
            <person name="Borenstein D."/>
            <person name="Chen Z."/>
            <person name="Engels R."/>
            <person name="Freedman E."/>
            <person name="Gellesch M."/>
            <person name="Goldberg J."/>
            <person name="Griggs A."/>
            <person name="Gujja S."/>
            <person name="Heiman D."/>
            <person name="Hepburn T."/>
            <person name="Howarth C."/>
            <person name="Jen D."/>
            <person name="Larson L."/>
            <person name="Lewis B."/>
            <person name="Mehta T."/>
            <person name="Park D."/>
            <person name="Pearson M."/>
            <person name="Roberts A."/>
            <person name="Saif S."/>
            <person name="Shenoy N."/>
            <person name="Sisk P."/>
            <person name="Stolte C."/>
            <person name="Sykes S."/>
            <person name="Walk T."/>
            <person name="White J."/>
            <person name="Yandava C."/>
            <person name="Burger G."/>
            <person name="Gray M.W."/>
            <person name="Holland P.W.H."/>
            <person name="King N."/>
            <person name="Lang F.B.F."/>
            <person name="Roger A.J."/>
            <person name="Ruiz-Trillo I."/>
            <person name="Lander E."/>
            <person name="Nusbaum C."/>
        </authorList>
    </citation>
    <scope>NUCLEOTIDE SEQUENCE [LARGE SCALE GENOMIC DNA]</scope>
    <source>
        <strain evidence="11">ATCC 38327</strain>
    </source>
</reference>
<dbReference type="GO" id="GO:0000822">
    <property type="term" value="F:inositol hexakisphosphate binding"/>
    <property type="evidence" value="ECO:0007669"/>
    <property type="project" value="TreeGrafter"/>
</dbReference>
<dbReference type="PROSITE" id="PS51380">
    <property type="entry name" value="EXS"/>
    <property type="match status" value="1"/>
</dbReference>
<dbReference type="InterPro" id="IPR004331">
    <property type="entry name" value="SPX_dom"/>
</dbReference>
<keyword evidence="5 7" id="KW-0472">Membrane</keyword>
<keyword evidence="3 7" id="KW-0812">Transmembrane</keyword>
<feature type="transmembrane region" description="Helical" evidence="7">
    <location>
        <begin position="594"/>
        <end position="612"/>
    </location>
</feature>
<evidence type="ECO:0000259" key="8">
    <source>
        <dbReference type="PROSITE" id="PS51380"/>
    </source>
</evidence>
<organism evidence="10 11">
    <name type="scientific">Allomyces macrogynus (strain ATCC 38327)</name>
    <name type="common">Allomyces javanicus var. macrogynus</name>
    <dbReference type="NCBI Taxonomy" id="578462"/>
    <lineage>
        <taxon>Eukaryota</taxon>
        <taxon>Fungi</taxon>
        <taxon>Fungi incertae sedis</taxon>
        <taxon>Blastocladiomycota</taxon>
        <taxon>Blastocladiomycetes</taxon>
        <taxon>Blastocladiales</taxon>
        <taxon>Blastocladiaceae</taxon>
        <taxon>Allomyces</taxon>
    </lineage>
</organism>
<evidence type="ECO:0000256" key="7">
    <source>
        <dbReference type="SAM" id="Phobius"/>
    </source>
</evidence>
<feature type="transmembrane region" description="Helical" evidence="7">
    <location>
        <begin position="569"/>
        <end position="587"/>
    </location>
</feature>
<comment type="similarity">
    <text evidence="2">Belongs to the SYG1 (TC 2.A.94) family.</text>
</comment>
<name>A0A0L0RWK6_ALLM3</name>
<feature type="compositionally biased region" description="Basic and acidic residues" evidence="6">
    <location>
        <begin position="660"/>
        <end position="672"/>
    </location>
</feature>
<feature type="domain" description="SPX" evidence="9">
    <location>
        <begin position="1"/>
        <end position="275"/>
    </location>
</feature>
<feature type="region of interest" description="Disordered" evidence="6">
    <location>
        <begin position="632"/>
        <end position="703"/>
    </location>
</feature>
<evidence type="ECO:0000256" key="3">
    <source>
        <dbReference type="ARBA" id="ARBA00022692"/>
    </source>
</evidence>
<feature type="transmembrane region" description="Helical" evidence="7">
    <location>
        <begin position="763"/>
        <end position="784"/>
    </location>
</feature>
<evidence type="ECO:0000256" key="4">
    <source>
        <dbReference type="ARBA" id="ARBA00022989"/>
    </source>
</evidence>
<feature type="compositionally biased region" description="Basic and acidic residues" evidence="6">
    <location>
        <begin position="681"/>
        <end position="700"/>
    </location>
</feature>
<dbReference type="PANTHER" id="PTHR10783">
    <property type="entry name" value="XENOTROPIC AND POLYTROPIC RETROVIRUS RECEPTOR 1-RELATED"/>
    <property type="match status" value="1"/>
</dbReference>
<dbReference type="GO" id="GO:0005886">
    <property type="term" value="C:plasma membrane"/>
    <property type="evidence" value="ECO:0007669"/>
    <property type="project" value="TreeGrafter"/>
</dbReference>
<dbReference type="InterPro" id="IPR004342">
    <property type="entry name" value="EXS_C"/>
</dbReference>
<accession>A0A0L0RWK6</accession>
<dbReference type="STRING" id="578462.A0A0L0RWK6"/>
<dbReference type="Pfam" id="PF03124">
    <property type="entry name" value="EXS"/>
    <property type="match status" value="1"/>
</dbReference>
<dbReference type="PANTHER" id="PTHR10783:SF103">
    <property type="entry name" value="SOLUTE CARRIER FAMILY 53 MEMBER 1"/>
    <property type="match status" value="1"/>
</dbReference>
<evidence type="ECO:0008006" key="12">
    <source>
        <dbReference type="Google" id="ProtNLM"/>
    </source>
</evidence>
<feature type="transmembrane region" description="Helical" evidence="7">
    <location>
        <begin position="369"/>
        <end position="388"/>
    </location>
</feature>
<feature type="region of interest" description="Disordered" evidence="6">
    <location>
        <begin position="131"/>
        <end position="175"/>
    </location>
</feature>
<gene>
    <name evidence="10" type="ORF">AMAG_00697</name>
</gene>
<feature type="transmembrane region" description="Helical" evidence="7">
    <location>
        <begin position="337"/>
        <end position="357"/>
    </location>
</feature>
<feature type="transmembrane region" description="Helical" evidence="7">
    <location>
        <begin position="437"/>
        <end position="456"/>
    </location>
</feature>
<evidence type="ECO:0000256" key="5">
    <source>
        <dbReference type="ARBA" id="ARBA00023136"/>
    </source>
</evidence>
<feature type="transmembrane region" description="Helical" evidence="7">
    <location>
        <begin position="408"/>
        <end position="431"/>
    </location>
</feature>
<dbReference type="VEuPathDB" id="FungiDB:AMAG_00697"/>
<dbReference type="OrthoDB" id="9970435at2759"/>
<reference evidence="10 11" key="1">
    <citation type="submission" date="2009-11" db="EMBL/GenBank/DDBJ databases">
        <title>Annotation of Allomyces macrogynus ATCC 38327.</title>
        <authorList>
            <consortium name="The Broad Institute Genome Sequencing Platform"/>
            <person name="Russ C."/>
            <person name="Cuomo C."/>
            <person name="Burger G."/>
            <person name="Gray M.W."/>
            <person name="Holland P.W.H."/>
            <person name="King N."/>
            <person name="Lang F.B.F."/>
            <person name="Roger A.J."/>
            <person name="Ruiz-Trillo I."/>
            <person name="Young S.K."/>
            <person name="Zeng Q."/>
            <person name="Gargeya S."/>
            <person name="Fitzgerald M."/>
            <person name="Haas B."/>
            <person name="Abouelleil A."/>
            <person name="Alvarado L."/>
            <person name="Arachchi H.M."/>
            <person name="Berlin A."/>
            <person name="Chapman S.B."/>
            <person name="Gearin G."/>
            <person name="Goldberg J."/>
            <person name="Griggs A."/>
            <person name="Gujja S."/>
            <person name="Hansen M."/>
            <person name="Heiman D."/>
            <person name="Howarth C."/>
            <person name="Larimer J."/>
            <person name="Lui A."/>
            <person name="MacDonald P.J.P."/>
            <person name="McCowen C."/>
            <person name="Montmayeur A."/>
            <person name="Murphy C."/>
            <person name="Neiman D."/>
            <person name="Pearson M."/>
            <person name="Priest M."/>
            <person name="Roberts A."/>
            <person name="Saif S."/>
            <person name="Shea T."/>
            <person name="Sisk P."/>
            <person name="Stolte C."/>
            <person name="Sykes S."/>
            <person name="Wortman J."/>
            <person name="Nusbaum C."/>
            <person name="Birren B."/>
        </authorList>
    </citation>
    <scope>NUCLEOTIDE SEQUENCE [LARGE SCALE GENOMIC DNA]</scope>
    <source>
        <strain evidence="10 11">ATCC 38327</strain>
    </source>
</reference>
<evidence type="ECO:0000256" key="6">
    <source>
        <dbReference type="SAM" id="MobiDB-lite"/>
    </source>
</evidence>
<comment type="subcellular location">
    <subcellularLocation>
        <location evidence="1">Membrane</location>
        <topology evidence="1">Multi-pass membrane protein</topology>
    </subcellularLocation>
</comment>
<dbReference type="eggNOG" id="KOG1162">
    <property type="taxonomic scope" value="Eukaryota"/>
</dbReference>
<dbReference type="GO" id="GO:0005794">
    <property type="term" value="C:Golgi apparatus"/>
    <property type="evidence" value="ECO:0007669"/>
    <property type="project" value="TreeGrafter"/>
</dbReference>
<evidence type="ECO:0000313" key="11">
    <source>
        <dbReference type="Proteomes" id="UP000054350"/>
    </source>
</evidence>
<evidence type="ECO:0000256" key="2">
    <source>
        <dbReference type="ARBA" id="ARBA00009665"/>
    </source>
</evidence>
<dbReference type="AlphaFoldDB" id="A0A0L0RWK6"/>